<dbReference type="SUPFAM" id="SSF52833">
    <property type="entry name" value="Thioredoxin-like"/>
    <property type="match status" value="1"/>
</dbReference>
<dbReference type="Proteomes" id="UP000515493">
    <property type="component" value="Chromosome"/>
</dbReference>
<evidence type="ECO:0000313" key="4">
    <source>
        <dbReference type="EMBL" id="CAD0312577.1"/>
    </source>
</evidence>
<dbReference type="PROSITE" id="PS51352">
    <property type="entry name" value="THIOREDOXIN_2"/>
    <property type="match status" value="1"/>
</dbReference>
<dbReference type="PANTHER" id="PTHR15337:SF11">
    <property type="entry name" value="THIOREDOXIN DOMAIN-CONTAINING PROTEIN"/>
    <property type="match status" value="1"/>
</dbReference>
<dbReference type="CDD" id="cd02947">
    <property type="entry name" value="TRX_family"/>
    <property type="match status" value="1"/>
</dbReference>
<evidence type="ECO:0000313" key="6">
    <source>
        <dbReference type="Proteomes" id="UP000515493"/>
    </source>
</evidence>
<dbReference type="Pfam" id="PF13899">
    <property type="entry name" value="Thioredoxin_7"/>
    <property type="match status" value="1"/>
</dbReference>
<feature type="chain" id="PRO_5033957425" evidence="2">
    <location>
        <begin position="27"/>
        <end position="527"/>
    </location>
</feature>
<name>A0A8E4DQM7_9XANT</name>
<dbReference type="Gene3D" id="3.40.30.10">
    <property type="entry name" value="Glutaredoxin"/>
    <property type="match status" value="1"/>
</dbReference>
<evidence type="ECO:0000259" key="3">
    <source>
        <dbReference type="PROSITE" id="PS51352"/>
    </source>
</evidence>
<evidence type="ECO:0000256" key="2">
    <source>
        <dbReference type="SAM" id="SignalP"/>
    </source>
</evidence>
<dbReference type="RefSeq" id="WP_119130387.1">
    <property type="nucleotide sequence ID" value="NZ_LR861803.1"/>
</dbReference>
<dbReference type="InterPro" id="IPR036249">
    <property type="entry name" value="Thioredoxin-like_sf"/>
</dbReference>
<protein>
    <submittedName>
        <fullName evidence="4">Thioredoxin family protein</fullName>
    </submittedName>
</protein>
<reference evidence="4 6" key="1">
    <citation type="submission" date="2020-07" db="EMBL/GenBank/DDBJ databases">
        <authorList>
            <person name="Teixeira M."/>
        </authorList>
    </citation>
    <scope>NUCLEOTIDE SEQUENCE</scope>
    <source>
        <strain evidence="5">1</strain>
        <strain evidence="4">Xanthomonas sp. CPBF 367</strain>
    </source>
</reference>
<dbReference type="GeneID" id="79387817"/>
<gene>
    <name evidence="4" type="ORF">XSP_000466</name>
</gene>
<dbReference type="EMBL" id="LR861803">
    <property type="protein sequence ID" value="CAD1787040.1"/>
    <property type="molecule type" value="Genomic_DNA"/>
</dbReference>
<evidence type="ECO:0000313" key="5">
    <source>
        <dbReference type="EMBL" id="CAD1787040.1"/>
    </source>
</evidence>
<dbReference type="KEGG" id="xeu:XSP_000466"/>
<dbReference type="PANTHER" id="PTHR15337">
    <property type="entry name" value="ANTERIOR GRADIENT PROTEIN-RELATED"/>
    <property type="match status" value="1"/>
</dbReference>
<feature type="domain" description="Thioredoxin" evidence="3">
    <location>
        <begin position="35"/>
        <end position="160"/>
    </location>
</feature>
<proteinExistence type="predicted"/>
<dbReference type="InterPro" id="IPR051099">
    <property type="entry name" value="AGR/TXD"/>
</dbReference>
<dbReference type="EMBL" id="LR824641">
    <property type="protein sequence ID" value="CAD0312577.1"/>
    <property type="molecule type" value="Genomic_DNA"/>
</dbReference>
<dbReference type="AlphaFoldDB" id="A0A8E4DQM7"/>
<feature type="signal peptide" evidence="2">
    <location>
        <begin position="1"/>
        <end position="26"/>
    </location>
</feature>
<sequence length="527" mass="56926">MLLSFQRPWPLSIALLAVLASLTGCGKPDTPAPPAQTRTAAPAAASAGIAWREGDVEGAFAEARQSGKPLMLYWGAIWCPPCNRLQATLFKDPAFIALTHKFVVVHLNADLADAQKWGDHFSVKAYPTIIVLRPDRSQITRLAGYSDNARLTDALRVAATRTTTSEQLLERALQTPKDLSADDWTLLAGYEWWGMAREPTRTHSASEVLEHLAASAPRPALQRRFALLALSIAPTPPVTSPAHLALLKAVLADPAEVRANRSELSRFAPRLVVASTNDPGERAALSLALNQALDTVYADATLPIADRMITASTQVDLARLAQGQTSDSAPQKPQPPLPAAVLDTVRQRVQWAVQAAKTDEERESVIAGAAELLDATGDNAGAEQLLLGELTRSKTPYHYMQFLAYLAEERNDPKTAVTWLKKSYEGSQGPATRVESALRYADGVLRLTPQDTAAVESAGAQVIAEVAGQPDRYGRRNRQGIQALGSALKTWSRQHRQEGGAVLARLQQKMQASCDGKTTSTCSSWLS</sequence>
<dbReference type="PROSITE" id="PS51257">
    <property type="entry name" value="PROKAR_LIPOPROTEIN"/>
    <property type="match status" value="1"/>
</dbReference>
<keyword evidence="1 2" id="KW-0732">Signal</keyword>
<evidence type="ECO:0000256" key="1">
    <source>
        <dbReference type="ARBA" id="ARBA00022729"/>
    </source>
</evidence>
<dbReference type="InterPro" id="IPR013766">
    <property type="entry name" value="Thioredoxin_domain"/>
</dbReference>
<organism evidence="4">
    <name type="scientific">Xanthomonas euroxanthea</name>
    <dbReference type="NCBI Taxonomy" id="2259622"/>
    <lineage>
        <taxon>Bacteria</taxon>
        <taxon>Pseudomonadati</taxon>
        <taxon>Pseudomonadota</taxon>
        <taxon>Gammaproteobacteria</taxon>
        <taxon>Lysobacterales</taxon>
        <taxon>Lysobacteraceae</taxon>
        <taxon>Xanthomonas</taxon>
    </lineage>
</organism>
<accession>A0A8E4DQM7</accession>